<feature type="compositionally biased region" description="Polar residues" evidence="1">
    <location>
        <begin position="173"/>
        <end position="192"/>
    </location>
</feature>
<evidence type="ECO:0000313" key="3">
    <source>
        <dbReference type="Proteomes" id="UP000008311"/>
    </source>
</evidence>
<reference evidence="3" key="1">
    <citation type="journal article" date="2010" name="Nat. Biotechnol.">
        <title>Draft genome sequence of the oilseed species Ricinus communis.</title>
        <authorList>
            <person name="Chan A.P."/>
            <person name="Crabtree J."/>
            <person name="Zhao Q."/>
            <person name="Lorenzi H."/>
            <person name="Orvis J."/>
            <person name="Puiu D."/>
            <person name="Melake-Berhan A."/>
            <person name="Jones K.M."/>
            <person name="Redman J."/>
            <person name="Chen G."/>
            <person name="Cahoon E.B."/>
            <person name="Gedil M."/>
            <person name="Stanke M."/>
            <person name="Haas B.J."/>
            <person name="Wortman J.R."/>
            <person name="Fraser-Liggett C.M."/>
            <person name="Ravel J."/>
            <person name="Rabinowicz P.D."/>
        </authorList>
    </citation>
    <scope>NUCLEOTIDE SEQUENCE [LARGE SCALE GENOMIC DNA]</scope>
    <source>
        <strain evidence="3">cv. Hale</strain>
    </source>
</reference>
<accession>B9RKK8</accession>
<proteinExistence type="predicted"/>
<dbReference type="EMBL" id="EQ973784">
    <property type="protein sequence ID" value="EEF48206.1"/>
    <property type="molecule type" value="Genomic_DNA"/>
</dbReference>
<name>B9RKK8_RICCO</name>
<dbReference type="AlphaFoldDB" id="B9RKK8"/>
<organism evidence="2 3">
    <name type="scientific">Ricinus communis</name>
    <name type="common">Castor bean</name>
    <dbReference type="NCBI Taxonomy" id="3988"/>
    <lineage>
        <taxon>Eukaryota</taxon>
        <taxon>Viridiplantae</taxon>
        <taxon>Streptophyta</taxon>
        <taxon>Embryophyta</taxon>
        <taxon>Tracheophyta</taxon>
        <taxon>Spermatophyta</taxon>
        <taxon>Magnoliopsida</taxon>
        <taxon>eudicotyledons</taxon>
        <taxon>Gunneridae</taxon>
        <taxon>Pentapetalae</taxon>
        <taxon>rosids</taxon>
        <taxon>fabids</taxon>
        <taxon>Malpighiales</taxon>
        <taxon>Euphorbiaceae</taxon>
        <taxon>Acalyphoideae</taxon>
        <taxon>Acalypheae</taxon>
        <taxon>Ricinus</taxon>
    </lineage>
</organism>
<dbReference type="Proteomes" id="UP000008311">
    <property type="component" value="Unassembled WGS sequence"/>
</dbReference>
<protein>
    <submittedName>
        <fullName evidence="2">RING-H2 finger protein ATL4J, putative</fullName>
    </submittedName>
</protein>
<evidence type="ECO:0000313" key="2">
    <source>
        <dbReference type="EMBL" id="EEF48206.1"/>
    </source>
</evidence>
<dbReference type="eggNOG" id="KOG0800">
    <property type="taxonomic scope" value="Eukaryota"/>
</dbReference>
<dbReference type="STRING" id="3988.B9RKK8"/>
<gene>
    <name evidence="2" type="ORF">RCOM_1050850</name>
</gene>
<dbReference type="InParanoid" id="B9RKK8"/>
<sequence>MPFILTVSISGLKNILAAHFVEIQEDSSIEYFIQREESRQASSRFSIGSSFRRTDKVLNKDEEALIQEQEAEDSDDEQRVLHKFNHKIIISDVVLKNRWSNVSSSDLMFLNAEMLQDMSSNRFSSSDSNNEQFISTENEQMVKIKEEMEKKRLFESKFSTISNCDSPTPFPGNPSTSSDSNRISGHNTSSIIDSGDRRSVSEITGLSRFRNVSIKKTIRESFSGENNREEDRVRRQWLPIARRTVQWFANREKTSQQTQNRRQTLHV</sequence>
<keyword evidence="3" id="KW-1185">Reference proteome</keyword>
<feature type="region of interest" description="Disordered" evidence="1">
    <location>
        <begin position="163"/>
        <end position="197"/>
    </location>
</feature>
<evidence type="ECO:0000256" key="1">
    <source>
        <dbReference type="SAM" id="MobiDB-lite"/>
    </source>
</evidence>